<accession>A0AAV4A8E2</accession>
<dbReference type="Proteomes" id="UP000735302">
    <property type="component" value="Unassembled WGS sequence"/>
</dbReference>
<proteinExistence type="predicted"/>
<dbReference type="GO" id="GO:0005739">
    <property type="term" value="C:mitochondrion"/>
    <property type="evidence" value="ECO:0007669"/>
    <property type="project" value="TreeGrafter"/>
</dbReference>
<sequence length="99" mass="10540">MGTLRGKTVFITGGSRGIGRTIALRAAKDGANIVIAAKTATPHPKLQGTIYTVADEGFQSSESTRLRVSGTIVFRRCQAVRRAVSSLGWVHGWGQICVI</sequence>
<protein>
    <submittedName>
        <fullName evidence="1">Hydroxysteroid dehydrogenase</fullName>
    </submittedName>
</protein>
<dbReference type="Gene3D" id="3.40.50.720">
    <property type="entry name" value="NAD(P)-binding Rossmann-like Domain"/>
    <property type="match status" value="1"/>
</dbReference>
<name>A0AAV4A8E2_9GAST</name>
<dbReference type="InterPro" id="IPR002347">
    <property type="entry name" value="SDR_fam"/>
</dbReference>
<dbReference type="Pfam" id="PF00106">
    <property type="entry name" value="adh_short"/>
    <property type="match status" value="1"/>
</dbReference>
<keyword evidence="2" id="KW-1185">Reference proteome</keyword>
<evidence type="ECO:0000313" key="1">
    <source>
        <dbReference type="EMBL" id="GFO03105.1"/>
    </source>
</evidence>
<dbReference type="PANTHER" id="PTHR42808">
    <property type="entry name" value="HYDROXYSTEROID DEHYDROGENASE-LIKE PROTEIN 2"/>
    <property type="match status" value="1"/>
</dbReference>
<comment type="caution">
    <text evidence="1">The sequence shown here is derived from an EMBL/GenBank/DDBJ whole genome shotgun (WGS) entry which is preliminary data.</text>
</comment>
<dbReference type="SUPFAM" id="SSF51735">
    <property type="entry name" value="NAD(P)-binding Rossmann-fold domains"/>
    <property type="match status" value="1"/>
</dbReference>
<gene>
    <name evidence="1" type="ORF">PoB_002961000</name>
</gene>
<dbReference type="EMBL" id="BLXT01003724">
    <property type="protein sequence ID" value="GFO03105.1"/>
    <property type="molecule type" value="Genomic_DNA"/>
</dbReference>
<dbReference type="InterPro" id="IPR036291">
    <property type="entry name" value="NAD(P)-bd_dom_sf"/>
</dbReference>
<reference evidence="1 2" key="1">
    <citation type="journal article" date="2021" name="Elife">
        <title>Chloroplast acquisition without the gene transfer in kleptoplastic sea slugs, Plakobranchus ocellatus.</title>
        <authorList>
            <person name="Maeda T."/>
            <person name="Takahashi S."/>
            <person name="Yoshida T."/>
            <person name="Shimamura S."/>
            <person name="Takaki Y."/>
            <person name="Nagai Y."/>
            <person name="Toyoda A."/>
            <person name="Suzuki Y."/>
            <person name="Arimoto A."/>
            <person name="Ishii H."/>
            <person name="Satoh N."/>
            <person name="Nishiyama T."/>
            <person name="Hasebe M."/>
            <person name="Maruyama T."/>
            <person name="Minagawa J."/>
            <person name="Obokata J."/>
            <person name="Shigenobu S."/>
        </authorList>
    </citation>
    <scope>NUCLEOTIDE SEQUENCE [LARGE SCALE GENOMIC DNA]</scope>
</reference>
<dbReference type="InterPro" id="IPR051935">
    <property type="entry name" value="HSDL2"/>
</dbReference>
<evidence type="ECO:0000313" key="2">
    <source>
        <dbReference type="Proteomes" id="UP000735302"/>
    </source>
</evidence>
<organism evidence="1 2">
    <name type="scientific">Plakobranchus ocellatus</name>
    <dbReference type="NCBI Taxonomy" id="259542"/>
    <lineage>
        <taxon>Eukaryota</taxon>
        <taxon>Metazoa</taxon>
        <taxon>Spiralia</taxon>
        <taxon>Lophotrochozoa</taxon>
        <taxon>Mollusca</taxon>
        <taxon>Gastropoda</taxon>
        <taxon>Heterobranchia</taxon>
        <taxon>Euthyneura</taxon>
        <taxon>Panpulmonata</taxon>
        <taxon>Sacoglossa</taxon>
        <taxon>Placobranchoidea</taxon>
        <taxon>Plakobranchidae</taxon>
        <taxon>Plakobranchus</taxon>
    </lineage>
</organism>
<dbReference type="AlphaFoldDB" id="A0AAV4A8E2"/>
<dbReference type="PANTHER" id="PTHR42808:SF3">
    <property type="entry name" value="HYDROXYSTEROID DEHYDROGENASE-LIKE PROTEIN 2"/>
    <property type="match status" value="1"/>
</dbReference>